<dbReference type="Proteomes" id="UP000469440">
    <property type="component" value="Unassembled WGS sequence"/>
</dbReference>
<organism evidence="1 2">
    <name type="scientific">Caproicibacter fermentans</name>
    <dbReference type="NCBI Taxonomy" id="2576756"/>
    <lineage>
        <taxon>Bacteria</taxon>
        <taxon>Bacillati</taxon>
        <taxon>Bacillota</taxon>
        <taxon>Clostridia</taxon>
        <taxon>Eubacteriales</taxon>
        <taxon>Acutalibacteraceae</taxon>
        <taxon>Caproicibacter</taxon>
    </lineage>
</organism>
<keyword evidence="2" id="KW-1185">Reference proteome</keyword>
<dbReference type="AlphaFoldDB" id="A0A6N8HZ84"/>
<proteinExistence type="predicted"/>
<reference evidence="1 2" key="1">
    <citation type="submission" date="2019-09" db="EMBL/GenBank/DDBJ databases">
        <title>Genome sequence of Clostridium sp. EA1.</title>
        <authorList>
            <person name="Poehlein A."/>
            <person name="Bengelsdorf F.R."/>
            <person name="Daniel R."/>
        </authorList>
    </citation>
    <scope>NUCLEOTIDE SEQUENCE [LARGE SCALE GENOMIC DNA]</scope>
    <source>
        <strain evidence="1 2">EA1</strain>
    </source>
</reference>
<gene>
    <name evidence="1" type="ORF">CAFE_18710</name>
</gene>
<protein>
    <submittedName>
        <fullName evidence="1">Uncharacterized protein</fullName>
    </submittedName>
</protein>
<dbReference type="EMBL" id="VWXL01000052">
    <property type="protein sequence ID" value="MVB11164.1"/>
    <property type="molecule type" value="Genomic_DNA"/>
</dbReference>
<comment type="caution">
    <text evidence="1">The sequence shown here is derived from an EMBL/GenBank/DDBJ whole genome shotgun (WGS) entry which is preliminary data.</text>
</comment>
<evidence type="ECO:0000313" key="2">
    <source>
        <dbReference type="Proteomes" id="UP000469440"/>
    </source>
</evidence>
<dbReference type="RefSeq" id="WP_156990489.1">
    <property type="nucleotide sequence ID" value="NZ_VWXL01000052.1"/>
</dbReference>
<sequence>MIYECIKSFELDKYDDNGFSTDEIMEIEKGSLWELNDDGGNIIGAEHHLDNLGGSSWVEIDSDYLRKYFKEANHAG</sequence>
<accession>A0A6N8HZ84</accession>
<dbReference type="OrthoDB" id="2088007at2"/>
<name>A0A6N8HZ84_9FIRM</name>
<evidence type="ECO:0000313" key="1">
    <source>
        <dbReference type="EMBL" id="MVB11164.1"/>
    </source>
</evidence>